<dbReference type="PANTHER" id="PTHR11439">
    <property type="entry name" value="GAG-POL-RELATED RETROTRANSPOSON"/>
    <property type="match status" value="1"/>
</dbReference>
<evidence type="ECO:0008006" key="4">
    <source>
        <dbReference type="Google" id="ProtNLM"/>
    </source>
</evidence>
<feature type="compositionally biased region" description="Basic and acidic residues" evidence="1">
    <location>
        <begin position="23"/>
        <end position="32"/>
    </location>
</feature>
<evidence type="ECO:0000313" key="3">
    <source>
        <dbReference type="Proteomes" id="UP000237000"/>
    </source>
</evidence>
<dbReference type="STRING" id="63057.A0A2P5EVQ3"/>
<accession>A0A2P5EVQ3</accession>
<comment type="caution">
    <text evidence="2">The sequence shown here is derived from an EMBL/GenBank/DDBJ whole genome shotgun (WGS) entry which is preliminary data.</text>
</comment>
<dbReference type="EMBL" id="JXTC01000092">
    <property type="protein sequence ID" value="PON89609.1"/>
    <property type="molecule type" value="Genomic_DNA"/>
</dbReference>
<proteinExistence type="predicted"/>
<keyword evidence="3" id="KW-1185">Reference proteome</keyword>
<evidence type="ECO:0000256" key="1">
    <source>
        <dbReference type="SAM" id="MobiDB-lite"/>
    </source>
</evidence>
<name>A0A2P5EVQ3_TREOI</name>
<evidence type="ECO:0000313" key="2">
    <source>
        <dbReference type="EMBL" id="PON89609.1"/>
    </source>
</evidence>
<dbReference type="OrthoDB" id="418757at2759"/>
<protein>
    <recommendedName>
        <fullName evidence="4">Gag/pol protein</fullName>
    </recommendedName>
</protein>
<dbReference type="PANTHER" id="PTHR11439:SF467">
    <property type="entry name" value="INTEGRASE CATALYTIC DOMAIN-CONTAINING PROTEIN"/>
    <property type="match status" value="1"/>
</dbReference>
<sequence>MQNFKKGLTPFRKGITLSNENSPKTEEEKEQMRNIPYASVVGSLMYVMLCTRPDICYAIKIVSRYQSNLGPEHWSAVKHILKYLRRTRNYMLVHPREDLTPVRYTISDLKSDKDA</sequence>
<feature type="region of interest" description="Disordered" evidence="1">
    <location>
        <begin position="1"/>
        <end position="32"/>
    </location>
</feature>
<dbReference type="AlphaFoldDB" id="A0A2P5EVQ3"/>
<gene>
    <name evidence="2" type="ORF">TorRG33x02_145910</name>
</gene>
<reference evidence="3" key="1">
    <citation type="submission" date="2016-06" db="EMBL/GenBank/DDBJ databases">
        <title>Parallel loss of symbiosis genes in relatives of nitrogen-fixing non-legume Parasponia.</title>
        <authorList>
            <person name="Van Velzen R."/>
            <person name="Holmer R."/>
            <person name="Bu F."/>
            <person name="Rutten L."/>
            <person name="Van Zeijl A."/>
            <person name="Liu W."/>
            <person name="Santuari L."/>
            <person name="Cao Q."/>
            <person name="Sharma T."/>
            <person name="Shen D."/>
            <person name="Roswanjaya Y."/>
            <person name="Wardhani T."/>
            <person name="Kalhor M.S."/>
            <person name="Jansen J."/>
            <person name="Van den Hoogen J."/>
            <person name="Gungor B."/>
            <person name="Hartog M."/>
            <person name="Hontelez J."/>
            <person name="Verver J."/>
            <person name="Yang W.-C."/>
            <person name="Schijlen E."/>
            <person name="Repin R."/>
            <person name="Schilthuizen M."/>
            <person name="Schranz E."/>
            <person name="Heidstra R."/>
            <person name="Miyata K."/>
            <person name="Fedorova E."/>
            <person name="Kohlen W."/>
            <person name="Bisseling T."/>
            <person name="Smit S."/>
            <person name="Geurts R."/>
        </authorList>
    </citation>
    <scope>NUCLEOTIDE SEQUENCE [LARGE SCALE GENOMIC DNA]</scope>
    <source>
        <strain evidence="3">cv. RG33-2</strain>
    </source>
</reference>
<dbReference type="InParanoid" id="A0A2P5EVQ3"/>
<organism evidence="2 3">
    <name type="scientific">Trema orientale</name>
    <name type="common">Charcoal tree</name>
    <name type="synonym">Celtis orientalis</name>
    <dbReference type="NCBI Taxonomy" id="63057"/>
    <lineage>
        <taxon>Eukaryota</taxon>
        <taxon>Viridiplantae</taxon>
        <taxon>Streptophyta</taxon>
        <taxon>Embryophyta</taxon>
        <taxon>Tracheophyta</taxon>
        <taxon>Spermatophyta</taxon>
        <taxon>Magnoliopsida</taxon>
        <taxon>eudicotyledons</taxon>
        <taxon>Gunneridae</taxon>
        <taxon>Pentapetalae</taxon>
        <taxon>rosids</taxon>
        <taxon>fabids</taxon>
        <taxon>Rosales</taxon>
        <taxon>Cannabaceae</taxon>
        <taxon>Trema</taxon>
    </lineage>
</organism>
<dbReference type="Proteomes" id="UP000237000">
    <property type="component" value="Unassembled WGS sequence"/>
</dbReference>